<sequence>MEPNSYHFTAMRGIQAGRAYYVLMCPLKLVPKLFRFDDEALPPELRAQRVLNRTRIPQIARYICEHLDEYILSSLCASVDGELEFEPIERVGPMRSVGTLRIGMSATILINDGQHRRAAIEEALVERPELGDESISIVLFADGGLLRSQQMFADLNVHAIRPTKSIRLLYDHRDEIAKLVRDVIQAVPLFREFTDLEKTSISNRSFKLFTLSSLHQATMLLLAKSKNTPINSGELDSSIEFWSVVIDNMPDWQNVASKAVLAHELRRDYVHAHGIAVQAIALAGARLQKEYADTWKQKIPSLRTINWSRSNLSLWEGRALIGGKINKSAQSVNLVAETVYQKLTESSDDKKETQRNYNSLSSAEEKAV</sequence>
<feature type="compositionally biased region" description="Basic and acidic residues" evidence="1">
    <location>
        <begin position="345"/>
        <end position="354"/>
    </location>
</feature>
<evidence type="ECO:0000313" key="2">
    <source>
        <dbReference type="EMBL" id="RMR60999.1"/>
    </source>
</evidence>
<dbReference type="RefSeq" id="WP_122320558.1">
    <property type="nucleotide sequence ID" value="NZ_RBRY01000037.1"/>
</dbReference>
<dbReference type="Proteomes" id="UP000278332">
    <property type="component" value="Unassembled WGS sequence"/>
</dbReference>
<evidence type="ECO:0008006" key="4">
    <source>
        <dbReference type="Google" id="ProtNLM"/>
    </source>
</evidence>
<dbReference type="CDD" id="cd16412">
    <property type="entry name" value="dndB"/>
    <property type="match status" value="1"/>
</dbReference>
<feature type="region of interest" description="Disordered" evidence="1">
    <location>
        <begin position="345"/>
        <end position="368"/>
    </location>
</feature>
<gene>
    <name evidence="2" type="ORF">ALP84_03806</name>
</gene>
<dbReference type="NCBIfam" id="TIGR03187">
    <property type="entry name" value="DGQHR"/>
    <property type="match status" value="1"/>
</dbReference>
<dbReference type="InterPro" id="IPR017642">
    <property type="entry name" value="DNA_S_mod_DndB"/>
</dbReference>
<dbReference type="EMBL" id="RBRY01000037">
    <property type="protein sequence ID" value="RMR60999.1"/>
    <property type="molecule type" value="Genomic_DNA"/>
</dbReference>
<comment type="caution">
    <text evidence="2">The sequence shown here is derived from an EMBL/GenBank/DDBJ whole genome shotgun (WGS) entry which is preliminary data.</text>
</comment>
<protein>
    <recommendedName>
        <fullName evidence="4">DNA sulfur modification protein DndB</fullName>
    </recommendedName>
</protein>
<organism evidence="2 3">
    <name type="scientific">Pseudomonas cichorii</name>
    <dbReference type="NCBI Taxonomy" id="36746"/>
    <lineage>
        <taxon>Bacteria</taxon>
        <taxon>Pseudomonadati</taxon>
        <taxon>Pseudomonadota</taxon>
        <taxon>Gammaproteobacteria</taxon>
        <taxon>Pseudomonadales</taxon>
        <taxon>Pseudomonadaceae</taxon>
        <taxon>Pseudomonas</taxon>
    </lineage>
</organism>
<dbReference type="InterPro" id="IPR017601">
    <property type="entry name" value="DGQHR-contain_dom"/>
</dbReference>
<dbReference type="Pfam" id="PF14072">
    <property type="entry name" value="DndB"/>
    <property type="match status" value="1"/>
</dbReference>
<accession>A0A3M4WBL7</accession>
<evidence type="ECO:0000256" key="1">
    <source>
        <dbReference type="SAM" id="MobiDB-lite"/>
    </source>
</evidence>
<dbReference type="NCBIfam" id="TIGR03233">
    <property type="entry name" value="DNA_S_dndB"/>
    <property type="match status" value="1"/>
</dbReference>
<evidence type="ECO:0000313" key="3">
    <source>
        <dbReference type="Proteomes" id="UP000278332"/>
    </source>
</evidence>
<dbReference type="AlphaFoldDB" id="A0A3M4WBL7"/>
<reference evidence="2 3" key="1">
    <citation type="submission" date="2018-08" db="EMBL/GenBank/DDBJ databases">
        <title>Recombination of ecologically and evolutionarily significant loci maintains genetic cohesion in the Pseudomonas syringae species complex.</title>
        <authorList>
            <person name="Dillon M."/>
            <person name="Thakur S."/>
            <person name="Almeida R.N.D."/>
            <person name="Weir B.S."/>
            <person name="Guttman D.S."/>
        </authorList>
    </citation>
    <scope>NUCLEOTIDE SEQUENCE [LARGE SCALE GENOMIC DNA]</scope>
    <source>
        <strain evidence="2 3">ICMP 6917</strain>
    </source>
</reference>
<name>A0A3M4WBL7_PSECI</name>
<proteinExistence type="predicted"/>